<evidence type="ECO:0000313" key="2">
    <source>
        <dbReference type="EMBL" id="EGT33912.1"/>
    </source>
</evidence>
<dbReference type="HOGENOM" id="CLU_1497518_0_0_1"/>
<dbReference type="AlphaFoldDB" id="G0NM16"/>
<organism evidence="3">
    <name type="scientific">Caenorhabditis brenneri</name>
    <name type="common">Nematode worm</name>
    <dbReference type="NCBI Taxonomy" id="135651"/>
    <lineage>
        <taxon>Eukaryota</taxon>
        <taxon>Metazoa</taxon>
        <taxon>Ecdysozoa</taxon>
        <taxon>Nematoda</taxon>
        <taxon>Chromadorea</taxon>
        <taxon>Rhabditida</taxon>
        <taxon>Rhabditina</taxon>
        <taxon>Rhabditomorpha</taxon>
        <taxon>Rhabditoidea</taxon>
        <taxon>Rhabditidae</taxon>
        <taxon>Peloderinae</taxon>
        <taxon>Caenorhabditis</taxon>
    </lineage>
</organism>
<keyword evidence="1" id="KW-0812">Transmembrane</keyword>
<feature type="transmembrane region" description="Helical" evidence="1">
    <location>
        <begin position="56"/>
        <end position="74"/>
    </location>
</feature>
<protein>
    <submittedName>
        <fullName evidence="2">Uncharacterized protein</fullName>
    </submittedName>
</protein>
<sequence length="180" mass="20404">MEKQPIQEPIPCTFLLPPTSQYNGKLKRATKISLIGDIFVLSYFLGLFYLNTGNTPVVLIGISILAKMFLIVYTPVVHGASKDPMYSLRCALLLCKMSFIRFLMMAYDYTLFINGVINLGDSQSFLFKYGVGFMGFEMFYTVIFSIYLAFLIPDVLKVERCDLDEEQLETPLIVVESGLQ</sequence>
<reference evidence="3" key="1">
    <citation type="submission" date="2011-07" db="EMBL/GenBank/DDBJ databases">
        <authorList>
            <consortium name="Caenorhabditis brenneri Sequencing and Analysis Consortium"/>
            <person name="Wilson R.K."/>
        </authorList>
    </citation>
    <scope>NUCLEOTIDE SEQUENCE [LARGE SCALE GENOMIC DNA]</scope>
    <source>
        <strain evidence="3">PB2801</strain>
    </source>
</reference>
<feature type="transmembrane region" description="Helical" evidence="1">
    <location>
        <begin position="32"/>
        <end position="50"/>
    </location>
</feature>
<accession>G0NM16</accession>
<feature type="transmembrane region" description="Helical" evidence="1">
    <location>
        <begin position="127"/>
        <end position="150"/>
    </location>
</feature>
<proteinExistence type="predicted"/>
<dbReference type="EMBL" id="GL379908">
    <property type="protein sequence ID" value="EGT33912.1"/>
    <property type="molecule type" value="Genomic_DNA"/>
</dbReference>
<keyword evidence="3" id="KW-1185">Reference proteome</keyword>
<evidence type="ECO:0000256" key="1">
    <source>
        <dbReference type="SAM" id="Phobius"/>
    </source>
</evidence>
<dbReference type="Proteomes" id="UP000008068">
    <property type="component" value="Unassembled WGS sequence"/>
</dbReference>
<keyword evidence="1" id="KW-1133">Transmembrane helix</keyword>
<gene>
    <name evidence="2" type="ORF">CAEBREN_13620</name>
</gene>
<keyword evidence="1" id="KW-0472">Membrane</keyword>
<dbReference type="InParanoid" id="G0NM16"/>
<name>G0NM16_CAEBE</name>
<evidence type="ECO:0000313" key="3">
    <source>
        <dbReference type="Proteomes" id="UP000008068"/>
    </source>
</evidence>